<dbReference type="EMBL" id="DF840538">
    <property type="protein sequence ID" value="GAT45007.1"/>
    <property type="molecule type" value="Genomic_DNA"/>
</dbReference>
<accession>A0ABQ0L3C8</accession>
<dbReference type="PANTHER" id="PTHR44099:SF4">
    <property type="entry name" value="RABCONNECTIN-3B, ISOFORM A"/>
    <property type="match status" value="1"/>
</dbReference>
<dbReference type="Pfam" id="PF00400">
    <property type="entry name" value="WD40"/>
    <property type="match status" value="1"/>
</dbReference>
<feature type="region of interest" description="Disordered" evidence="1">
    <location>
        <begin position="142"/>
        <end position="202"/>
    </location>
</feature>
<dbReference type="Gene3D" id="2.130.10.10">
    <property type="entry name" value="YVTN repeat-like/Quinoprotein amine dehydrogenase"/>
    <property type="match status" value="2"/>
</dbReference>
<dbReference type="SMART" id="SM00320">
    <property type="entry name" value="WD40"/>
    <property type="match status" value="4"/>
</dbReference>
<evidence type="ECO:0000313" key="3">
    <source>
        <dbReference type="Proteomes" id="UP000815677"/>
    </source>
</evidence>
<dbReference type="InterPro" id="IPR015943">
    <property type="entry name" value="WD40/YVTN_repeat-like_dom_sf"/>
</dbReference>
<dbReference type="InterPro" id="IPR049916">
    <property type="entry name" value="WDR72-like"/>
</dbReference>
<dbReference type="InterPro" id="IPR036322">
    <property type="entry name" value="WD40_repeat_dom_sf"/>
</dbReference>
<dbReference type="InterPro" id="IPR016024">
    <property type="entry name" value="ARM-type_fold"/>
</dbReference>
<gene>
    <name evidence="2" type="ORF">MCHLO_02605</name>
</gene>
<dbReference type="PANTHER" id="PTHR44099">
    <property type="entry name" value="RABCONNECTIN-3B, ISOFORM A"/>
    <property type="match status" value="1"/>
</dbReference>
<organism evidence="2 3">
    <name type="scientific">Mycena chlorophos</name>
    <name type="common">Agaric fungus</name>
    <name type="synonym">Agaricus chlorophos</name>
    <dbReference type="NCBI Taxonomy" id="658473"/>
    <lineage>
        <taxon>Eukaryota</taxon>
        <taxon>Fungi</taxon>
        <taxon>Dikarya</taxon>
        <taxon>Basidiomycota</taxon>
        <taxon>Agaricomycotina</taxon>
        <taxon>Agaricomycetes</taxon>
        <taxon>Agaricomycetidae</taxon>
        <taxon>Agaricales</taxon>
        <taxon>Marasmiineae</taxon>
        <taxon>Mycenaceae</taxon>
        <taxon>Mycena</taxon>
    </lineage>
</organism>
<name>A0ABQ0L3C8_MYCCL</name>
<evidence type="ECO:0000256" key="1">
    <source>
        <dbReference type="SAM" id="MobiDB-lite"/>
    </source>
</evidence>
<evidence type="ECO:0008006" key="4">
    <source>
        <dbReference type="Google" id="ProtNLM"/>
    </source>
</evidence>
<proteinExistence type="predicted"/>
<feature type="compositionally biased region" description="Polar residues" evidence="1">
    <location>
        <begin position="167"/>
        <end position="202"/>
    </location>
</feature>
<feature type="region of interest" description="Disordered" evidence="1">
    <location>
        <begin position="74"/>
        <end position="107"/>
    </location>
</feature>
<keyword evidence="3" id="KW-1185">Reference proteome</keyword>
<dbReference type="InterPro" id="IPR001680">
    <property type="entry name" value="WD40_rpt"/>
</dbReference>
<sequence>MNPIAPPLQVPLHIPQDGAQFPTWLEASCSNSFASTLALIPGETLTHPVRAVVGCEDGSIYAFRAARRDAVSAAPEPPAHLMPSASTSKHPSRSTSPTPSFKAPFNVPSRSRIISGITAAQVEAPKNYVDFDDEPEKLKDMLKGKGHKEPRSPPASTEHSPPPSVFPSKQSNRSLLSATNSPSQTPKTISNPPSPPSQSAFGTDSDASGLSIFYHIIPPVTSTVSELLLLQDSSLLAVLQQSGQLSIYSLEDGACLNSVHVEEHPLRPPQGIPEHLVGHDVWRWSHLQLLRVGEMPVLLVSAKIDLNSASSGPLDPTDNGALEKTLVVLFHFRANDERGPFEVELEKLGQWQFDGPSMGVGVHHDSKGDVFYYQRPDGTFCTRTIQCLPRVTATQRVESPPPEEGLATNLAALPIFKAMKAKSAEDLPAQLDGGRIVLGEELIAGQLFAEGSLLGLRRRVVDGWLRGLAWTEQALMIFEYSDHEFTILHNGALADIIKAEWLDERSYALVFKETTQIYKIELVDSNNDRVFANEIIAGQIHAVPSVVQTVHTGTHEAIYVANAEEILVTRVVDGRRIIASHTFSGSDWSPRDLYGSSSSSSQQTAILPLGMDSVVLGRVDGTIQEPSFSTLCSTTPKPPTKTSDIPIDGSVSALHIVHNGRTRERFIIGGGDDGSIAFWSADNLTLKRRWTIFTTPLARVVQFKDDKLSPLRGCVLCISQDGTVAVIVVDGFHFLYLLPGSAFPLERMCLKEDSLLLIYSDRRVRLWDTKTKEFRRAMTLEKAEELLAQGGWTDMTVGTSACVPDVPMKPLPSGTVDAASTLSLDLERFVSEATTTARLISQNREQTKAVYSALDQIRLVLSTLLTPGLNSDTDTLCEHKLGIPMSRVRAGFASRGAACLYNGNRFRDPWTISADVSAARALAITVLLRAISLFDELAEPATAVVAFYATSLSTSVGTFYRPPSVVYLARRWFDSSNEVRQAARLLFDATISRLSDEETIQLTDHWQHYLPCLQSTADRESIPSALALFLCGHVAAEKYSLLSTSALTDISKSIALYLHDEQSLYRVLAIDLCSRGFHIWQHYIDSMDILRALFTLATSSRKETISAQNAGPQARLAVLQIASSNTAVFMTTLALDILNPSGLEHRKAVLQIVAFLIRKRPMVLQPNLPRLMEAVVKSLDPNSTSQRDAVLDTATEILGHVVKTFPSIDFHMASQRLAVGTNEGAIVMYDLKTAIRLYVLEGHKRKIAACSFSPDGRRLVTLSLEESVVLVWKVGTSFSSFFNPGAPPRQGHGGSEPFKTLSFNVGDEAKMSNAEALTLVRFEWAADRSVRLKIRESVLTFSPMRRMRRGEAGARTGTTATEKINMLTKLYTGHVRLCLLL</sequence>
<reference evidence="2" key="1">
    <citation type="submission" date="2014-09" db="EMBL/GenBank/DDBJ databases">
        <title>Genome sequence of the luminous mushroom Mycena chlorophos for searching fungal bioluminescence genes.</title>
        <authorList>
            <person name="Tanaka Y."/>
            <person name="Kasuga D."/>
            <person name="Oba Y."/>
            <person name="Hase S."/>
            <person name="Sato K."/>
            <person name="Oba Y."/>
            <person name="Sakakibara Y."/>
        </authorList>
    </citation>
    <scope>NUCLEOTIDE SEQUENCE</scope>
</reference>
<feature type="compositionally biased region" description="Polar residues" evidence="1">
    <location>
        <begin position="84"/>
        <end position="99"/>
    </location>
</feature>
<protein>
    <recommendedName>
        <fullName evidence="4">WD40 repeat-like protein</fullName>
    </recommendedName>
</protein>
<dbReference type="SUPFAM" id="SSF50978">
    <property type="entry name" value="WD40 repeat-like"/>
    <property type="match status" value="1"/>
</dbReference>
<dbReference type="SUPFAM" id="SSF48371">
    <property type="entry name" value="ARM repeat"/>
    <property type="match status" value="1"/>
</dbReference>
<dbReference type="Proteomes" id="UP000815677">
    <property type="component" value="Unassembled WGS sequence"/>
</dbReference>
<evidence type="ECO:0000313" key="2">
    <source>
        <dbReference type="EMBL" id="GAT45007.1"/>
    </source>
</evidence>
<feature type="compositionally biased region" description="Basic and acidic residues" evidence="1">
    <location>
        <begin position="142"/>
        <end position="151"/>
    </location>
</feature>